<sequence length="239" mass="26869">MTMEAGKRARTVLQSVFSGVLSTHSQKYDGYPFGSVVPFCLDQTGQPLILISRLAQHTQNIRANPKLSLTLLEANPDKGDVQQVERLTLIADAEPVSETEAAAQLYYHCFPQATGYHNQLDFEFYRLNLKQLRFIEGFGQARWLSPGDVVQASPFSLEQWSRIVGHMNEDHADAIQHYCALQAIANPDRDACMASIDAEGMVLRVQARLFRVEFERIVTTSEEARAILVEMARTPVKQD</sequence>
<dbReference type="InterPro" id="IPR019595">
    <property type="entry name" value="DUF2470"/>
</dbReference>
<dbReference type="EMBL" id="CP022684">
    <property type="protein sequence ID" value="AUM14134.1"/>
    <property type="molecule type" value="Genomic_DNA"/>
</dbReference>
<reference evidence="4" key="1">
    <citation type="submission" date="2017-08" db="EMBL/GenBank/DDBJ databases">
        <title>Direct submision.</title>
        <authorList>
            <person name="Kim S.-J."/>
            <person name="Rhee S.-K."/>
        </authorList>
    </citation>
    <scope>NUCLEOTIDE SEQUENCE [LARGE SCALE GENOMIC DNA]</scope>
    <source>
        <strain evidence="4">GI5</strain>
    </source>
</reference>
<name>A0A2K9LTJ2_9GAMM</name>
<dbReference type="Gene3D" id="3.20.180.10">
    <property type="entry name" value="PNP-oxidase-like"/>
    <property type="match status" value="1"/>
</dbReference>
<feature type="domain" description="DUF2470" evidence="1">
    <location>
        <begin position="161"/>
        <end position="231"/>
    </location>
</feature>
<dbReference type="AlphaFoldDB" id="A0A2K9LTJ2"/>
<dbReference type="InterPro" id="IPR037119">
    <property type="entry name" value="Haem_oxidase_HugZ-like_sf"/>
</dbReference>
<dbReference type="RefSeq" id="WP_101895509.1">
    <property type="nucleotide sequence ID" value="NZ_CP022684.1"/>
</dbReference>
<evidence type="ECO:0000259" key="1">
    <source>
        <dbReference type="Pfam" id="PF10615"/>
    </source>
</evidence>
<proteinExistence type="predicted"/>
<evidence type="ECO:0000259" key="2">
    <source>
        <dbReference type="Pfam" id="PF13883"/>
    </source>
</evidence>
<feature type="domain" description="CREG-like beta-barrel" evidence="2">
    <location>
        <begin position="4"/>
        <end position="145"/>
    </location>
</feature>
<organism evidence="3 4">
    <name type="scientific">Ketobacter alkanivorans</name>
    <dbReference type="NCBI Taxonomy" id="1917421"/>
    <lineage>
        <taxon>Bacteria</taxon>
        <taxon>Pseudomonadati</taxon>
        <taxon>Pseudomonadota</taxon>
        <taxon>Gammaproteobacteria</taxon>
        <taxon>Pseudomonadales</taxon>
        <taxon>Ketobacteraceae</taxon>
        <taxon>Ketobacter</taxon>
    </lineage>
</organism>
<accession>A0A2K9LTJ2</accession>
<evidence type="ECO:0000313" key="3">
    <source>
        <dbReference type="EMBL" id="AUM14134.1"/>
    </source>
</evidence>
<dbReference type="Pfam" id="PF13883">
    <property type="entry name" value="CREG_beta-barrel"/>
    <property type="match status" value="1"/>
</dbReference>
<dbReference type="Gene3D" id="2.30.110.10">
    <property type="entry name" value="Electron Transport, Fmn-binding Protein, Chain A"/>
    <property type="match status" value="1"/>
</dbReference>
<evidence type="ECO:0000313" key="4">
    <source>
        <dbReference type="Proteomes" id="UP000235116"/>
    </source>
</evidence>
<dbReference type="Proteomes" id="UP000235116">
    <property type="component" value="Chromosome"/>
</dbReference>
<dbReference type="KEGG" id="kak:Kalk_17640"/>
<dbReference type="InterPro" id="IPR055343">
    <property type="entry name" value="CREG_beta-barrel"/>
</dbReference>
<dbReference type="InterPro" id="IPR012349">
    <property type="entry name" value="Split_barrel_FMN-bd"/>
</dbReference>
<dbReference type="GO" id="GO:0005737">
    <property type="term" value="C:cytoplasm"/>
    <property type="evidence" value="ECO:0007669"/>
    <property type="project" value="UniProtKB-ARBA"/>
</dbReference>
<keyword evidence="4" id="KW-1185">Reference proteome</keyword>
<dbReference type="PANTHER" id="PTHR13343:SF17">
    <property type="entry name" value="CELLULAR REPRESSOR OF E1A-STIMULATED GENES, ISOFORM A"/>
    <property type="match status" value="1"/>
</dbReference>
<dbReference type="PANTHER" id="PTHR13343">
    <property type="entry name" value="CREG1 PROTEIN"/>
    <property type="match status" value="1"/>
</dbReference>
<protein>
    <submittedName>
        <fullName evidence="3">Uncharacterized protein</fullName>
    </submittedName>
</protein>
<dbReference type="OrthoDB" id="9776211at2"/>
<gene>
    <name evidence="3" type="ORF">Kalk_17640</name>
</gene>
<dbReference type="SUPFAM" id="SSF50475">
    <property type="entry name" value="FMN-binding split barrel"/>
    <property type="match status" value="1"/>
</dbReference>
<dbReference type="Pfam" id="PF10615">
    <property type="entry name" value="DUF2470"/>
    <property type="match status" value="1"/>
</dbReference>